<proteinExistence type="predicted"/>
<dbReference type="InterPro" id="IPR026002">
    <property type="entry name" value="ATC_hydrolase-like"/>
</dbReference>
<organism evidence="1 2">
    <name type="scientific">Candidatus Zymogenus saltonus</name>
    <dbReference type="NCBI Taxonomy" id="2844893"/>
    <lineage>
        <taxon>Bacteria</taxon>
        <taxon>Deltaproteobacteria</taxon>
        <taxon>Candidatus Zymogenia</taxon>
        <taxon>Candidatus Zymogeniales</taxon>
        <taxon>Candidatus Zymogenaceae</taxon>
        <taxon>Candidatus Zymogenus</taxon>
    </lineage>
</organism>
<protein>
    <submittedName>
        <fullName evidence="1">L-2-amino-thiazoline-4-carboxylic acid hydrolase</fullName>
    </submittedName>
</protein>
<dbReference type="EMBL" id="JAFGIX010000010">
    <property type="protein sequence ID" value="MBN1572001.1"/>
    <property type="molecule type" value="Genomic_DNA"/>
</dbReference>
<keyword evidence="1" id="KW-0378">Hydrolase</keyword>
<evidence type="ECO:0000313" key="1">
    <source>
        <dbReference type="EMBL" id="MBN1572001.1"/>
    </source>
</evidence>
<dbReference type="AlphaFoldDB" id="A0A9D8KA65"/>
<dbReference type="Proteomes" id="UP000809273">
    <property type="component" value="Unassembled WGS sequence"/>
</dbReference>
<name>A0A9D8KA65_9DELT</name>
<comment type="caution">
    <text evidence="1">The sequence shown here is derived from an EMBL/GenBank/DDBJ whole genome shotgun (WGS) entry which is preliminary data.</text>
</comment>
<reference evidence="1" key="2">
    <citation type="submission" date="2021-01" db="EMBL/GenBank/DDBJ databases">
        <authorList>
            <person name="Hahn C.R."/>
            <person name="Youssef N.H."/>
            <person name="Elshahed M."/>
        </authorList>
    </citation>
    <scope>NUCLEOTIDE SEQUENCE</scope>
    <source>
        <strain evidence="1">Zod_Metabat.24</strain>
    </source>
</reference>
<accession>A0A9D8KA65</accession>
<reference evidence="1" key="1">
    <citation type="journal article" date="2021" name="Environ. Microbiol.">
        <title>Genomic characterization of three novel Desulfobacterota classes expand the metabolic and phylogenetic diversity of the phylum.</title>
        <authorList>
            <person name="Murphy C.L."/>
            <person name="Biggerstaff J."/>
            <person name="Eichhorn A."/>
            <person name="Ewing E."/>
            <person name="Shahan R."/>
            <person name="Soriano D."/>
            <person name="Stewart S."/>
            <person name="VanMol K."/>
            <person name="Walker R."/>
            <person name="Walters P."/>
            <person name="Elshahed M.S."/>
            <person name="Youssef N.H."/>
        </authorList>
    </citation>
    <scope>NUCLEOTIDE SEQUENCE</scope>
    <source>
        <strain evidence="1">Zod_Metabat.24</strain>
    </source>
</reference>
<sequence length="233" mass="25986">MDIKGDIKNLKNYDVPMNESTAAIPPRVIKVVERAAMGILRERLGLLRLMKLGLMMKSAEREFSAVDLGTVRERGLTDEAFIKNIILQSSAFCALTEMVGEEDALETSYEIAERTALELMSEILPSTSDFLALEKPLDAAKSYILALMEADKRAGLHENELVYDSADAFQINVTYCAFREIPRLLGVPKTALPSCYGDDVFFPQICGELGLRFVRKGALARGDDFCDFRFEVI</sequence>
<dbReference type="GO" id="GO:0016787">
    <property type="term" value="F:hydrolase activity"/>
    <property type="evidence" value="ECO:0007669"/>
    <property type="project" value="UniProtKB-KW"/>
</dbReference>
<gene>
    <name evidence="1" type="ORF">JW984_02265</name>
</gene>
<dbReference type="Pfam" id="PF14196">
    <property type="entry name" value="ATC_hydrolase"/>
    <property type="match status" value="1"/>
</dbReference>
<evidence type="ECO:0000313" key="2">
    <source>
        <dbReference type="Proteomes" id="UP000809273"/>
    </source>
</evidence>